<dbReference type="AlphaFoldDB" id="A0A8J7IZ37"/>
<accession>A0A8J7IZ37</accession>
<evidence type="ECO:0000256" key="3">
    <source>
        <dbReference type="ARBA" id="ARBA00022827"/>
    </source>
</evidence>
<feature type="domain" description="FAD-dependent oxidoreductase 2 FAD-binding" evidence="5">
    <location>
        <begin position="20"/>
        <end position="430"/>
    </location>
</feature>
<dbReference type="Pfam" id="PF00890">
    <property type="entry name" value="FAD_binding_2"/>
    <property type="match status" value="1"/>
</dbReference>
<dbReference type="EMBL" id="JAELVR010000001">
    <property type="protein sequence ID" value="MBJ6370060.1"/>
    <property type="molecule type" value="Genomic_DNA"/>
</dbReference>
<dbReference type="SUPFAM" id="SSF56425">
    <property type="entry name" value="Succinate dehydrogenase/fumarate reductase flavoprotein, catalytic domain"/>
    <property type="match status" value="1"/>
</dbReference>
<dbReference type="PANTHER" id="PTHR43400">
    <property type="entry name" value="FUMARATE REDUCTASE"/>
    <property type="match status" value="1"/>
</dbReference>
<evidence type="ECO:0000256" key="4">
    <source>
        <dbReference type="ARBA" id="ARBA00023002"/>
    </source>
</evidence>
<evidence type="ECO:0000259" key="5">
    <source>
        <dbReference type="Pfam" id="PF00890"/>
    </source>
</evidence>
<keyword evidence="3" id="KW-0274">FAD</keyword>
<dbReference type="SUPFAM" id="SSF51905">
    <property type="entry name" value="FAD/NAD(P)-binding domain"/>
    <property type="match status" value="1"/>
</dbReference>
<evidence type="ECO:0000313" key="6">
    <source>
        <dbReference type="EMBL" id="MBJ6370060.1"/>
    </source>
</evidence>
<comment type="caution">
    <text evidence="6">The sequence shown here is derived from an EMBL/GenBank/DDBJ whole genome shotgun (WGS) entry which is preliminary data.</text>
</comment>
<protein>
    <submittedName>
        <fullName evidence="6">FAD-dependent oxidoreductase</fullName>
    </submittedName>
</protein>
<dbReference type="PANTHER" id="PTHR43400:SF10">
    <property type="entry name" value="3-OXOSTEROID 1-DEHYDROGENASE"/>
    <property type="match status" value="1"/>
</dbReference>
<dbReference type="InterPro" id="IPR036188">
    <property type="entry name" value="FAD/NAD-bd_sf"/>
</dbReference>
<keyword evidence="4" id="KW-0560">Oxidoreductase</keyword>
<dbReference type="Gene3D" id="3.50.50.60">
    <property type="entry name" value="FAD/NAD(P)-binding domain"/>
    <property type="match status" value="1"/>
</dbReference>
<dbReference type="InterPro" id="IPR027477">
    <property type="entry name" value="Succ_DH/fumarate_Rdtase_cat_sf"/>
</dbReference>
<dbReference type="Proteomes" id="UP000619079">
    <property type="component" value="Unassembled WGS sequence"/>
</dbReference>
<evidence type="ECO:0000256" key="1">
    <source>
        <dbReference type="ARBA" id="ARBA00001974"/>
    </source>
</evidence>
<dbReference type="GO" id="GO:0016491">
    <property type="term" value="F:oxidoreductase activity"/>
    <property type="evidence" value="ECO:0007669"/>
    <property type="project" value="UniProtKB-KW"/>
</dbReference>
<evidence type="ECO:0000256" key="2">
    <source>
        <dbReference type="ARBA" id="ARBA00022630"/>
    </source>
</evidence>
<name>A0A8J7IZ37_9RHOB</name>
<dbReference type="InterPro" id="IPR050315">
    <property type="entry name" value="FAD-oxidoreductase_2"/>
</dbReference>
<comment type="cofactor">
    <cofactor evidence="1">
        <name>FAD</name>
        <dbReference type="ChEBI" id="CHEBI:57692"/>
    </cofactor>
</comment>
<proteinExistence type="predicted"/>
<keyword evidence="2" id="KW-0285">Flavoprotein</keyword>
<organism evidence="6 7">
    <name type="scientific">Sedimentitalea arenosa</name>
    <dbReference type="NCBI Taxonomy" id="2798803"/>
    <lineage>
        <taxon>Bacteria</taxon>
        <taxon>Pseudomonadati</taxon>
        <taxon>Pseudomonadota</taxon>
        <taxon>Alphaproteobacteria</taxon>
        <taxon>Rhodobacterales</taxon>
        <taxon>Paracoccaceae</taxon>
        <taxon>Sedimentitalea</taxon>
    </lineage>
</organism>
<sequence length="457" mass="47721">MTAAELATPPPRFDLEAQTLIVGAGACGLVAALAAHEAGQQVLVVEADPVPSGSTALSAGLIPAAGTRAQHAAGIQDTPELFAHDIEAKAKGENDPALVARLARTAAPVVDWLTERHGLPFSLVDDFDYPGHSRRRMHGLPSRSGQELIDALRSACEAEGIDIICDRRATRLFTRSDRVCGLDLRRPDGVAETVGCERLILACNGFGGNRAMVAEHMPAIADALWFGHDGNRGEAMRWGTGLGAALNHMGAYQGHGNVAHPHGILITWAVITEGGVQVNREGRRFWDESQGYSEAARAVLAQPGGEAYAIFDARIAAIARQFEDFKRAEAAGAIRQGETVEELAEALSLPAAPLAETLANLPTDGTPDSFGRRFTPPPLAPPFCGVHVTGALFHTQGGLRTDLDGRVLRPDGTALPNLFAGGGAACGVSGKGDSGYLSGNGLLAAVTLGWLAGRAIG</sequence>
<gene>
    <name evidence="6" type="ORF">JF290_00860</name>
</gene>
<evidence type="ECO:0000313" key="7">
    <source>
        <dbReference type="Proteomes" id="UP000619079"/>
    </source>
</evidence>
<dbReference type="Gene3D" id="3.90.700.10">
    <property type="entry name" value="Succinate dehydrogenase/fumarate reductase flavoprotein, catalytic domain"/>
    <property type="match status" value="1"/>
</dbReference>
<reference evidence="6" key="1">
    <citation type="submission" date="2020-12" db="EMBL/GenBank/DDBJ databases">
        <title>Sedimentitalea sp. nov., isolated from sand in Incheon.</title>
        <authorList>
            <person name="Kim W."/>
        </authorList>
    </citation>
    <scope>NUCLEOTIDE SEQUENCE</scope>
    <source>
        <strain evidence="6">CAU 1593</strain>
    </source>
</reference>
<dbReference type="InterPro" id="IPR003953">
    <property type="entry name" value="FAD-dep_OxRdtase_2_FAD-bd"/>
</dbReference>
<dbReference type="GO" id="GO:0008202">
    <property type="term" value="P:steroid metabolic process"/>
    <property type="evidence" value="ECO:0007669"/>
    <property type="project" value="UniProtKB-ARBA"/>
</dbReference>
<keyword evidence="7" id="KW-1185">Reference proteome</keyword>
<dbReference type="RefSeq" id="WP_199022819.1">
    <property type="nucleotide sequence ID" value="NZ_JAELVR010000001.1"/>
</dbReference>